<protein>
    <submittedName>
        <fullName evidence="3">Alpha/beta hydrolase</fullName>
    </submittedName>
</protein>
<evidence type="ECO:0000313" key="4">
    <source>
        <dbReference type="Proteomes" id="UP000275232"/>
    </source>
</evidence>
<reference evidence="3 4" key="1">
    <citation type="submission" date="2018-11" db="EMBL/GenBank/DDBJ databases">
        <title>Erythrobacter spongiae sp. nov., isolated from a marine sponge.</title>
        <authorList>
            <person name="Zhuang L."/>
            <person name="Luo L."/>
        </authorList>
    </citation>
    <scope>NUCLEOTIDE SEQUENCE [LARGE SCALE GENOMIC DNA]</scope>
    <source>
        <strain evidence="3 4">HN-E23</strain>
    </source>
</reference>
<dbReference type="InterPro" id="IPR049492">
    <property type="entry name" value="BD-FAE-like_dom"/>
</dbReference>
<dbReference type="RefSeq" id="WP_123881598.1">
    <property type="nucleotide sequence ID" value="NZ_RPFZ01000001.1"/>
</dbReference>
<dbReference type="Pfam" id="PF20434">
    <property type="entry name" value="BD-FAE"/>
    <property type="match status" value="1"/>
</dbReference>
<sequence>MGTRRARRIGLAAGAALLALVAAVIIRSPLRTFNALVPKDDGGLKVASGIAYADGARHRLDVYVPEGASAASNLPVVVFFYGGSWSSGTRSAYDFAGRALAARGFVTVIPDYRLVPEVRFPAFVEDGAAAVRWVRDDVARYGGDGRRIVLMGHSAGAYIAAMLALDDRWLAGDRAAIRGFVGLAGPYDFAPFAVRSSIAAFGDWPDAADTQPLTFAGPGDPPALLLTGTDDVTVKPRNAIVLADKLAAAGVAARARQFDGIGHVAILLALSRRFRAKAPVLRAATAFAHEVTASR</sequence>
<comment type="caution">
    <text evidence="3">The sequence shown here is derived from an EMBL/GenBank/DDBJ whole genome shotgun (WGS) entry which is preliminary data.</text>
</comment>
<evidence type="ECO:0000313" key="3">
    <source>
        <dbReference type="EMBL" id="RPF72288.1"/>
    </source>
</evidence>
<dbReference type="EMBL" id="RPFZ01000001">
    <property type="protein sequence ID" value="RPF72288.1"/>
    <property type="molecule type" value="Genomic_DNA"/>
</dbReference>
<feature type="domain" description="BD-FAE-like" evidence="2">
    <location>
        <begin position="60"/>
        <end position="246"/>
    </location>
</feature>
<accession>A0A3N5DBY8</accession>
<dbReference type="SUPFAM" id="SSF53474">
    <property type="entry name" value="alpha/beta-Hydrolases"/>
    <property type="match status" value="1"/>
</dbReference>
<dbReference type="Gene3D" id="3.40.50.1820">
    <property type="entry name" value="alpha/beta hydrolase"/>
    <property type="match status" value="1"/>
</dbReference>
<dbReference type="PANTHER" id="PTHR48081">
    <property type="entry name" value="AB HYDROLASE SUPERFAMILY PROTEIN C4A8.06C"/>
    <property type="match status" value="1"/>
</dbReference>
<dbReference type="PANTHER" id="PTHR48081:SF9">
    <property type="entry name" value="CARBOXYLESTERASE"/>
    <property type="match status" value="1"/>
</dbReference>
<dbReference type="InterPro" id="IPR029058">
    <property type="entry name" value="AB_hydrolase_fold"/>
</dbReference>
<evidence type="ECO:0000256" key="1">
    <source>
        <dbReference type="ARBA" id="ARBA00022801"/>
    </source>
</evidence>
<name>A0A3N5DBY8_9SPHN</name>
<gene>
    <name evidence="3" type="ORF">EG799_12125</name>
</gene>
<dbReference type="OrthoDB" id="9771666at2"/>
<dbReference type="GO" id="GO:0016787">
    <property type="term" value="F:hydrolase activity"/>
    <property type="evidence" value="ECO:0007669"/>
    <property type="project" value="UniProtKB-KW"/>
</dbReference>
<keyword evidence="4" id="KW-1185">Reference proteome</keyword>
<dbReference type="AlphaFoldDB" id="A0A3N5DBY8"/>
<dbReference type="Proteomes" id="UP000275232">
    <property type="component" value="Unassembled WGS sequence"/>
</dbReference>
<proteinExistence type="predicted"/>
<evidence type="ECO:0000259" key="2">
    <source>
        <dbReference type="Pfam" id="PF20434"/>
    </source>
</evidence>
<dbReference type="InterPro" id="IPR050300">
    <property type="entry name" value="GDXG_lipolytic_enzyme"/>
</dbReference>
<organism evidence="3 4">
    <name type="scientific">Aurantiacibacter spongiae</name>
    <dbReference type="NCBI Taxonomy" id="2488860"/>
    <lineage>
        <taxon>Bacteria</taxon>
        <taxon>Pseudomonadati</taxon>
        <taxon>Pseudomonadota</taxon>
        <taxon>Alphaproteobacteria</taxon>
        <taxon>Sphingomonadales</taxon>
        <taxon>Erythrobacteraceae</taxon>
        <taxon>Aurantiacibacter</taxon>
    </lineage>
</organism>
<keyword evidence="1 3" id="KW-0378">Hydrolase</keyword>